<feature type="region of interest" description="Disordered" evidence="1">
    <location>
        <begin position="517"/>
        <end position="752"/>
    </location>
</feature>
<proteinExistence type="predicted"/>
<evidence type="ECO:0000313" key="2">
    <source>
        <dbReference type="EMBL" id="KJA28804.1"/>
    </source>
</evidence>
<organism evidence="2 3">
    <name type="scientific">Hypholoma sublateritium (strain FD-334 SS-4)</name>
    <dbReference type="NCBI Taxonomy" id="945553"/>
    <lineage>
        <taxon>Eukaryota</taxon>
        <taxon>Fungi</taxon>
        <taxon>Dikarya</taxon>
        <taxon>Basidiomycota</taxon>
        <taxon>Agaricomycotina</taxon>
        <taxon>Agaricomycetes</taxon>
        <taxon>Agaricomycetidae</taxon>
        <taxon>Agaricales</taxon>
        <taxon>Agaricineae</taxon>
        <taxon>Strophariaceae</taxon>
        <taxon>Hypholoma</taxon>
    </lineage>
</organism>
<protein>
    <submittedName>
        <fullName evidence="2">Uncharacterized protein</fullName>
    </submittedName>
</protein>
<name>A0A0D2PD92_HYPSF</name>
<evidence type="ECO:0000256" key="1">
    <source>
        <dbReference type="SAM" id="MobiDB-lite"/>
    </source>
</evidence>
<feature type="compositionally biased region" description="Low complexity" evidence="1">
    <location>
        <begin position="829"/>
        <end position="841"/>
    </location>
</feature>
<dbReference type="AlphaFoldDB" id="A0A0D2PD92"/>
<feature type="compositionally biased region" description="Polar residues" evidence="1">
    <location>
        <begin position="715"/>
        <end position="724"/>
    </location>
</feature>
<gene>
    <name evidence="2" type="ORF">HYPSUDRAFT_50978</name>
</gene>
<feature type="compositionally biased region" description="Basic residues" evidence="1">
    <location>
        <begin position="728"/>
        <end position="738"/>
    </location>
</feature>
<dbReference type="STRING" id="945553.A0A0D2PD92"/>
<feature type="region of interest" description="Disordered" evidence="1">
    <location>
        <begin position="822"/>
        <end position="850"/>
    </location>
</feature>
<reference evidence="3" key="1">
    <citation type="submission" date="2014-04" db="EMBL/GenBank/DDBJ databases">
        <title>Evolutionary Origins and Diversification of the Mycorrhizal Mutualists.</title>
        <authorList>
            <consortium name="DOE Joint Genome Institute"/>
            <consortium name="Mycorrhizal Genomics Consortium"/>
            <person name="Kohler A."/>
            <person name="Kuo A."/>
            <person name="Nagy L.G."/>
            <person name="Floudas D."/>
            <person name="Copeland A."/>
            <person name="Barry K.W."/>
            <person name="Cichocki N."/>
            <person name="Veneault-Fourrey C."/>
            <person name="LaButti K."/>
            <person name="Lindquist E.A."/>
            <person name="Lipzen A."/>
            <person name="Lundell T."/>
            <person name="Morin E."/>
            <person name="Murat C."/>
            <person name="Riley R."/>
            <person name="Ohm R."/>
            <person name="Sun H."/>
            <person name="Tunlid A."/>
            <person name="Henrissat B."/>
            <person name="Grigoriev I.V."/>
            <person name="Hibbett D.S."/>
            <person name="Martin F."/>
        </authorList>
    </citation>
    <scope>NUCLEOTIDE SEQUENCE [LARGE SCALE GENOMIC DNA]</scope>
    <source>
        <strain evidence="3">FD-334 SS-4</strain>
    </source>
</reference>
<evidence type="ECO:0000313" key="3">
    <source>
        <dbReference type="Proteomes" id="UP000054270"/>
    </source>
</evidence>
<dbReference type="Proteomes" id="UP000054270">
    <property type="component" value="Unassembled WGS sequence"/>
</dbReference>
<feature type="region of interest" description="Disordered" evidence="1">
    <location>
        <begin position="1"/>
        <end position="31"/>
    </location>
</feature>
<keyword evidence="3" id="KW-1185">Reference proteome</keyword>
<feature type="compositionally biased region" description="Polar residues" evidence="1">
    <location>
        <begin position="558"/>
        <end position="579"/>
    </location>
</feature>
<sequence>MTNTLRAPENEQVAPEPAGQETKTGQILDGTEILQERIPTPPVEDDEYTLEAFGDISLSNIDFVPPPPSTISPHKRVSFTERISDTPQEHTASRSGSIRRRGGFTHKIKAPSLSKGRINATDMSFASLVANWKQTLEEVLDSASDTTASSTALKSSGNVVAAPTKQLVSVKNLGGEAVISEGRSHDVVENSGYTRESGKAGVRCAAERDENEAPAPPGVGLVPRPKKHGAVMGNGRAPKPGCDISIQVDLGFTYHLSALSLDHFLISKKSSVKLSPSGGPSFLVYTSRMIGRLLGETGGGRPFGMYHGQHSPCDENDSVNVELVGAKSALDAVVAYERDVGFYFAALADLQPEHTRVVDLSLVVDETKLVAVKKKWDDQLDDLMNGPAFDDTDSSSLSSSGELHRSTSAFSSLSSIESIGVPSTPKPKASFGDIEIKDISPSGSIHYLMSPTRSLNAAASSFVPTFCSQLNDEPIHFPTVEDKPKPAVESFSNFTFPTLNSLSPVAKGKKDDQAFFNDAASPEAGSGLLPPFMQEPSLRNRARKSRTREIVDRLRSRMTPSDEASSQVQSSPKYGSHSPSPIGDEATFLPPRLSVSEDGGDRVSRISSPCEEDDGWIDISQPNLPSPNHKSKRARELLFALTRRRTDSLTPENAKEMTAEPPPQNATSSPSPSPPLVTATDGWIESSPQPPTEPQKKAKPTPAQNSIHARKKSSNHAPRTSSISAPHPHTHTHTHSHSQQHPQFAPSVPGYAPHAPGALPHMLPAQMMPGPYFFPAYPAVSMPLPYTGFMQVPAYHLAMSMQAPHIVPQAAAAMQYAMPPPPPPPLGGPLPAGAATNAGPAFRSKHSPLW</sequence>
<dbReference type="OrthoDB" id="2943086at2759"/>
<accession>A0A0D2PD92</accession>
<dbReference type="EMBL" id="KN817520">
    <property type="protein sequence ID" value="KJA28804.1"/>
    <property type="molecule type" value="Genomic_DNA"/>
</dbReference>